<dbReference type="GO" id="GO:0008233">
    <property type="term" value="F:peptidase activity"/>
    <property type="evidence" value="ECO:0007669"/>
    <property type="project" value="InterPro"/>
</dbReference>
<dbReference type="AlphaFoldDB" id="A0A0A5HYA6"/>
<feature type="domain" description="D-alanyl-D-alanine carboxypeptidase-like core" evidence="1">
    <location>
        <begin position="25"/>
        <end position="176"/>
    </location>
</feature>
<dbReference type="STRING" id="379097.SE23_02575"/>
<dbReference type="InterPro" id="IPR052179">
    <property type="entry name" value="DD-CPase-like"/>
</dbReference>
<evidence type="ECO:0000313" key="3">
    <source>
        <dbReference type="Proteomes" id="UP000030451"/>
    </source>
</evidence>
<dbReference type="PANTHER" id="PTHR34385">
    <property type="entry name" value="D-ALANYL-D-ALANINE CARBOXYPEPTIDASE"/>
    <property type="match status" value="1"/>
</dbReference>
<dbReference type="Pfam" id="PF02557">
    <property type="entry name" value="VanY"/>
    <property type="match status" value="1"/>
</dbReference>
<organism evidence="2 3">
    <name type="scientific">Photobacterium sp. (strain ATCC 43367)</name>
    <dbReference type="NCBI Taxonomy" id="379097"/>
    <lineage>
        <taxon>Bacteria</taxon>
        <taxon>Pseudomonadati</taxon>
        <taxon>Pseudomonadota</taxon>
        <taxon>Gammaproteobacteria</taxon>
        <taxon>Vibrionales</taxon>
        <taxon>Vibrionaceae</taxon>
        <taxon>Vibrio</taxon>
        <taxon>Vibrio oreintalis group</taxon>
    </lineage>
</organism>
<dbReference type="EMBL" id="JRWP01000008">
    <property type="protein sequence ID" value="KGY09295.1"/>
    <property type="molecule type" value="Genomic_DNA"/>
</dbReference>
<proteinExistence type="predicted"/>
<dbReference type="Proteomes" id="UP000030451">
    <property type="component" value="Unassembled WGS sequence"/>
</dbReference>
<accession>A0A0A5HYA6</accession>
<dbReference type="OrthoDB" id="9792074at2"/>
<sequence length="224" mass="25612">MNAAQLTGKVSTHLVDTLIGQKHFLVHPEVRDDLLALKQAADGAGFNLNIASGFRDFERQLMIWNRKMTGAATILDTQSQPLAPETLSEQDKVFAILRWSALPGASRHHWGSDFDLFDRDALPQGKALQLEPWEYFNAHQRPFYLWLKENLAQFGFYFPYQEDNGGVAIEPWHISHRKTAQRCLNHLTLDVLHKEIESSAIIGKQVVLDNLETIYNQYITNLSR</sequence>
<dbReference type="InterPro" id="IPR009045">
    <property type="entry name" value="Zn_M74/Hedgehog-like"/>
</dbReference>
<comment type="caution">
    <text evidence="2">The sequence shown here is derived from an EMBL/GenBank/DDBJ whole genome shotgun (WGS) entry which is preliminary data.</text>
</comment>
<evidence type="ECO:0000259" key="1">
    <source>
        <dbReference type="Pfam" id="PF02557"/>
    </source>
</evidence>
<gene>
    <name evidence="2" type="ORF">NM06_08525</name>
</gene>
<name>A0A0A5HYA6_PHOS4</name>
<dbReference type="PANTHER" id="PTHR34385:SF1">
    <property type="entry name" value="PEPTIDOGLYCAN L-ALANYL-D-GLUTAMATE ENDOPEPTIDASE CWLK"/>
    <property type="match status" value="1"/>
</dbReference>
<evidence type="ECO:0000313" key="2">
    <source>
        <dbReference type="EMBL" id="KGY09295.1"/>
    </source>
</evidence>
<protein>
    <submittedName>
        <fullName evidence="2">Peptidase M15</fullName>
    </submittedName>
</protein>
<dbReference type="RefSeq" id="WP_038190066.1">
    <property type="nucleotide sequence ID" value="NZ_JRWP01000008.1"/>
</dbReference>
<reference evidence="2 3" key="1">
    <citation type="submission" date="2014-10" db="EMBL/GenBank/DDBJ databases">
        <title>Genome sequencing of Vibrio sinaloensis T08.</title>
        <authorList>
            <person name="Chan K.-G."/>
            <person name="Mohamad N.I."/>
        </authorList>
    </citation>
    <scope>NUCLEOTIDE SEQUENCE [LARGE SCALE GENOMIC DNA]</scope>
    <source>
        <strain evidence="2 3">T08</strain>
    </source>
</reference>
<dbReference type="Gene3D" id="3.30.1380.10">
    <property type="match status" value="1"/>
</dbReference>
<dbReference type="CDD" id="cd14847">
    <property type="entry name" value="DD-carboxypeptidase_like"/>
    <property type="match status" value="1"/>
</dbReference>
<dbReference type="SUPFAM" id="SSF55166">
    <property type="entry name" value="Hedgehog/DD-peptidase"/>
    <property type="match status" value="1"/>
</dbReference>
<dbReference type="InterPro" id="IPR003709">
    <property type="entry name" value="VanY-like_core_dom"/>
</dbReference>
<dbReference type="GO" id="GO:0006508">
    <property type="term" value="P:proteolysis"/>
    <property type="evidence" value="ECO:0007669"/>
    <property type="project" value="InterPro"/>
</dbReference>